<evidence type="ECO:0000313" key="13">
    <source>
        <dbReference type="Proteomes" id="UP001150538"/>
    </source>
</evidence>
<feature type="region of interest" description="Disordered" evidence="10">
    <location>
        <begin position="295"/>
        <end position="316"/>
    </location>
</feature>
<feature type="compositionally biased region" description="Pro residues" evidence="10">
    <location>
        <begin position="347"/>
        <end position="358"/>
    </location>
</feature>
<feature type="region of interest" description="Disordered" evidence="10">
    <location>
        <begin position="340"/>
        <end position="389"/>
    </location>
</feature>
<gene>
    <name evidence="12" type="primary">NRG1</name>
    <name evidence="12" type="ORF">H4219_003799</name>
</gene>
<keyword evidence="5" id="KW-0862">Zinc</keyword>
<dbReference type="PROSITE" id="PS50157">
    <property type="entry name" value="ZINC_FINGER_C2H2_2"/>
    <property type="match status" value="2"/>
</dbReference>
<feature type="region of interest" description="Disordered" evidence="10">
    <location>
        <begin position="59"/>
        <end position="87"/>
    </location>
</feature>
<evidence type="ECO:0000313" key="12">
    <source>
        <dbReference type="EMBL" id="KAJ1916434.1"/>
    </source>
</evidence>
<evidence type="ECO:0000259" key="11">
    <source>
        <dbReference type="PROSITE" id="PS50157"/>
    </source>
</evidence>
<evidence type="ECO:0000256" key="3">
    <source>
        <dbReference type="ARBA" id="ARBA00022737"/>
    </source>
</evidence>
<dbReference type="PANTHER" id="PTHR46179:SF13">
    <property type="entry name" value="C2H2-TYPE DOMAIN-CONTAINING PROTEIN"/>
    <property type="match status" value="1"/>
</dbReference>
<dbReference type="GO" id="GO:0005634">
    <property type="term" value="C:nucleus"/>
    <property type="evidence" value="ECO:0007669"/>
    <property type="project" value="UniProtKB-SubCell"/>
</dbReference>
<feature type="region of interest" description="Disordered" evidence="10">
    <location>
        <begin position="402"/>
        <end position="448"/>
    </location>
</feature>
<comment type="caution">
    <text evidence="12">The sequence shown here is derived from an EMBL/GenBank/DDBJ whole genome shotgun (WGS) entry which is preliminary data.</text>
</comment>
<evidence type="ECO:0000256" key="6">
    <source>
        <dbReference type="ARBA" id="ARBA00023015"/>
    </source>
</evidence>
<dbReference type="InterPro" id="IPR051061">
    <property type="entry name" value="Zinc_finger_trans_reg"/>
</dbReference>
<accession>A0A9W8DS59</accession>
<dbReference type="PANTHER" id="PTHR46179">
    <property type="entry name" value="ZINC FINGER PROTEIN"/>
    <property type="match status" value="1"/>
</dbReference>
<dbReference type="AlphaFoldDB" id="A0A9W8DS59"/>
<evidence type="ECO:0000256" key="1">
    <source>
        <dbReference type="ARBA" id="ARBA00004123"/>
    </source>
</evidence>
<name>A0A9W8DS59_9FUNG</name>
<comment type="subcellular location">
    <subcellularLocation>
        <location evidence="1">Nucleus</location>
    </subcellularLocation>
</comment>
<dbReference type="SUPFAM" id="SSF57667">
    <property type="entry name" value="beta-beta-alpha zinc fingers"/>
    <property type="match status" value="1"/>
</dbReference>
<evidence type="ECO:0000256" key="4">
    <source>
        <dbReference type="ARBA" id="ARBA00022771"/>
    </source>
</evidence>
<dbReference type="Pfam" id="PF00096">
    <property type="entry name" value="zf-C2H2"/>
    <property type="match status" value="2"/>
</dbReference>
<feature type="region of interest" description="Disordered" evidence="10">
    <location>
        <begin position="1"/>
        <end position="39"/>
    </location>
</feature>
<keyword evidence="7" id="KW-0804">Transcription</keyword>
<feature type="compositionally biased region" description="Basic residues" evidence="10">
    <location>
        <begin position="304"/>
        <end position="313"/>
    </location>
</feature>
<dbReference type="SMART" id="SM00355">
    <property type="entry name" value="ZnF_C2H2"/>
    <property type="match status" value="2"/>
</dbReference>
<feature type="domain" description="C2H2-type" evidence="11">
    <location>
        <begin position="251"/>
        <end position="280"/>
    </location>
</feature>
<reference evidence="12" key="1">
    <citation type="submission" date="2022-07" db="EMBL/GenBank/DDBJ databases">
        <title>Phylogenomic reconstructions and comparative analyses of Kickxellomycotina fungi.</title>
        <authorList>
            <person name="Reynolds N.K."/>
            <person name="Stajich J.E."/>
            <person name="Barry K."/>
            <person name="Grigoriev I.V."/>
            <person name="Crous P."/>
            <person name="Smith M.E."/>
        </authorList>
    </citation>
    <scope>NUCLEOTIDE SEQUENCE</scope>
    <source>
        <strain evidence="12">NBRC 100468</strain>
    </source>
</reference>
<evidence type="ECO:0000256" key="2">
    <source>
        <dbReference type="ARBA" id="ARBA00022723"/>
    </source>
</evidence>
<keyword evidence="6" id="KW-0805">Transcription regulation</keyword>
<dbReference type="PROSITE" id="PS00028">
    <property type="entry name" value="ZINC_FINGER_C2H2_1"/>
    <property type="match status" value="2"/>
</dbReference>
<evidence type="ECO:0000256" key="5">
    <source>
        <dbReference type="ARBA" id="ARBA00022833"/>
    </source>
</evidence>
<protein>
    <submittedName>
        <fullName evidence="12">Transcriptional repressor</fullName>
    </submittedName>
</protein>
<feature type="compositionally biased region" description="Polar residues" evidence="10">
    <location>
        <begin position="1"/>
        <end position="31"/>
    </location>
</feature>
<keyword evidence="13" id="KW-1185">Reference proteome</keyword>
<keyword evidence="8" id="KW-0539">Nucleus</keyword>
<dbReference type="OrthoDB" id="6365676at2759"/>
<evidence type="ECO:0000256" key="8">
    <source>
        <dbReference type="ARBA" id="ARBA00023242"/>
    </source>
</evidence>
<evidence type="ECO:0000256" key="9">
    <source>
        <dbReference type="PROSITE-ProRule" id="PRU00042"/>
    </source>
</evidence>
<dbReference type="FunFam" id="3.30.160.60:FF:000032">
    <property type="entry name" value="Krueppel-like factor 4"/>
    <property type="match status" value="1"/>
</dbReference>
<feature type="domain" description="C2H2-type" evidence="11">
    <location>
        <begin position="221"/>
        <end position="250"/>
    </location>
</feature>
<dbReference type="GO" id="GO:0006357">
    <property type="term" value="P:regulation of transcription by RNA polymerase II"/>
    <property type="evidence" value="ECO:0007669"/>
    <property type="project" value="TreeGrafter"/>
</dbReference>
<dbReference type="Gene3D" id="3.30.160.60">
    <property type="entry name" value="Classic Zinc Finger"/>
    <property type="match status" value="2"/>
</dbReference>
<sequence>MSLPSPQRQPAATNLDLDTTASPQTNISTKDSMPPSLSIKTANGRCVSLLNDASVDCSDEPKAYLNSSSDNDDETGGSSAWSTSSTPVVAENSVWHKRSMSISGNNITLPSIKKLSSTWKDASLIPPAPKSAPLPKSAGLMRPPSLSINTSFASTASTAVSSAASTPTSTTHFMPSSASPCSLNFSRPPLSAPPTGVSMMLGRKGGIPANATVTKTIKRKYKCPYAGCDKAFTTSGHLARHHRIHTGEKNFACPFPGCQSRFSRQDNMMQHYRTHLSAKSRRNNQNGPRKVVFMEPMVDPSRPSPHHHHHSHHAMAGSPTAAYAGATTPRQSSTSYIRPQYHHPYQRSPPPPPPPGVAAPPGHASQSSPLSADVHNRLASGPGAPPALPSIHLLATAASMSKTASSTSPSDHKTVSSPSSRSPAAGVGGRSSPYGAVGSNNFAKPTNIPYSARSAGYYQC</sequence>
<dbReference type="GO" id="GO:0008270">
    <property type="term" value="F:zinc ion binding"/>
    <property type="evidence" value="ECO:0007669"/>
    <property type="project" value="UniProtKB-KW"/>
</dbReference>
<dbReference type="InterPro" id="IPR036236">
    <property type="entry name" value="Znf_C2H2_sf"/>
</dbReference>
<proteinExistence type="predicted"/>
<dbReference type="InterPro" id="IPR013087">
    <property type="entry name" value="Znf_C2H2_type"/>
</dbReference>
<dbReference type="EMBL" id="JANBPU010000103">
    <property type="protein sequence ID" value="KAJ1916434.1"/>
    <property type="molecule type" value="Genomic_DNA"/>
</dbReference>
<organism evidence="12 13">
    <name type="scientific">Mycoemilia scoparia</name>
    <dbReference type="NCBI Taxonomy" id="417184"/>
    <lineage>
        <taxon>Eukaryota</taxon>
        <taxon>Fungi</taxon>
        <taxon>Fungi incertae sedis</taxon>
        <taxon>Zoopagomycota</taxon>
        <taxon>Kickxellomycotina</taxon>
        <taxon>Kickxellomycetes</taxon>
        <taxon>Kickxellales</taxon>
        <taxon>Kickxellaceae</taxon>
        <taxon>Mycoemilia</taxon>
    </lineage>
</organism>
<keyword evidence="2" id="KW-0479">Metal-binding</keyword>
<dbReference type="Proteomes" id="UP001150538">
    <property type="component" value="Unassembled WGS sequence"/>
</dbReference>
<evidence type="ECO:0000256" key="10">
    <source>
        <dbReference type="SAM" id="MobiDB-lite"/>
    </source>
</evidence>
<keyword evidence="4 9" id="KW-0863">Zinc-finger</keyword>
<evidence type="ECO:0000256" key="7">
    <source>
        <dbReference type="ARBA" id="ARBA00023163"/>
    </source>
</evidence>
<feature type="compositionally biased region" description="Low complexity" evidence="10">
    <location>
        <begin position="76"/>
        <end position="86"/>
    </location>
</feature>
<keyword evidence="3" id="KW-0677">Repeat</keyword>